<dbReference type="PRINTS" id="PR00081">
    <property type="entry name" value="GDHRDH"/>
</dbReference>
<comment type="caution">
    <text evidence="2">The sequence shown here is derived from an EMBL/GenBank/DDBJ whole genome shotgun (WGS) entry which is preliminary data.</text>
</comment>
<dbReference type="AlphaFoldDB" id="A0A1F4XIA6"/>
<dbReference type="FunFam" id="3.40.50.720:FF:000084">
    <property type="entry name" value="Short-chain dehydrogenase reductase"/>
    <property type="match status" value="1"/>
</dbReference>
<dbReference type="NCBIfam" id="NF005559">
    <property type="entry name" value="PRK07231.1"/>
    <property type="match status" value="1"/>
</dbReference>
<reference evidence="2 3" key="1">
    <citation type="journal article" date="2016" name="Nat. Commun.">
        <title>Thousands of microbial genomes shed light on interconnected biogeochemical processes in an aquifer system.</title>
        <authorList>
            <person name="Anantharaman K."/>
            <person name="Brown C.T."/>
            <person name="Hug L.A."/>
            <person name="Sharon I."/>
            <person name="Castelle C.J."/>
            <person name="Probst A.J."/>
            <person name="Thomas B.C."/>
            <person name="Singh A."/>
            <person name="Wilkins M.J."/>
            <person name="Karaoz U."/>
            <person name="Brodie E.L."/>
            <person name="Williams K.H."/>
            <person name="Hubbard S.S."/>
            <person name="Banfield J.F."/>
        </authorList>
    </citation>
    <scope>NUCLEOTIDE SEQUENCE [LARGE SCALE GENOMIC DNA]</scope>
</reference>
<dbReference type="PRINTS" id="PR00080">
    <property type="entry name" value="SDRFAMILY"/>
</dbReference>
<evidence type="ECO:0000313" key="3">
    <source>
        <dbReference type="Proteomes" id="UP000177614"/>
    </source>
</evidence>
<dbReference type="EMBL" id="MEWR01000028">
    <property type="protein sequence ID" value="OGC81350.1"/>
    <property type="molecule type" value="Genomic_DNA"/>
</dbReference>
<dbReference type="CDD" id="cd05233">
    <property type="entry name" value="SDR_c"/>
    <property type="match status" value="1"/>
</dbReference>
<dbReference type="Pfam" id="PF13561">
    <property type="entry name" value="adh_short_C2"/>
    <property type="match status" value="1"/>
</dbReference>
<comment type="similarity">
    <text evidence="1">Belongs to the short-chain dehydrogenases/reductases (SDR) family.</text>
</comment>
<protein>
    <recommendedName>
        <fullName evidence="4">Short-chain dehydrogenase</fullName>
    </recommendedName>
</protein>
<dbReference type="STRING" id="1817814.A2V81_00900"/>
<dbReference type="Proteomes" id="UP000177614">
    <property type="component" value="Unassembled WGS sequence"/>
</dbReference>
<name>A0A1F4XIA6_9BACT</name>
<dbReference type="InterPro" id="IPR036291">
    <property type="entry name" value="NAD(P)-bd_dom_sf"/>
</dbReference>
<gene>
    <name evidence="2" type="ORF">A2V81_00900</name>
</gene>
<organism evidence="2 3">
    <name type="scientific">Candidatus Abawacabacteria bacterium RBG_16_42_10</name>
    <dbReference type="NCBI Taxonomy" id="1817814"/>
    <lineage>
        <taxon>Bacteria</taxon>
        <taxon>Candidatus Abawacaibacteriota</taxon>
    </lineage>
</organism>
<dbReference type="InterPro" id="IPR002347">
    <property type="entry name" value="SDR_fam"/>
</dbReference>
<sequence>MLLKNKVAIITGGSSGIGLATAKRFAKEGAKVVIAGRDQKKGENALKDIPEAIFVATDVQKEADLQKLVAETIKKFGQIDIVFNNAGRISTLEEDITTMPVADFHETMETNFTSVFLLTRLAIPYLLKTKGCIVNTASVLGLKPDMYDPIYCSSKAAIVMFTKTMALKYARDGVRVNCVCPGPIDTPLLRDAYGHDERDLKEGMKRNPMGRMGTSEEVANLVYFLASPEASYMTGSIVSVDGGTALK</sequence>
<dbReference type="InterPro" id="IPR020904">
    <property type="entry name" value="Sc_DH/Rdtase_CS"/>
</dbReference>
<proteinExistence type="inferred from homology"/>
<evidence type="ECO:0008006" key="4">
    <source>
        <dbReference type="Google" id="ProtNLM"/>
    </source>
</evidence>
<evidence type="ECO:0000313" key="2">
    <source>
        <dbReference type="EMBL" id="OGC81350.1"/>
    </source>
</evidence>
<dbReference type="Gene3D" id="3.40.50.720">
    <property type="entry name" value="NAD(P)-binding Rossmann-like Domain"/>
    <property type="match status" value="1"/>
</dbReference>
<evidence type="ECO:0000256" key="1">
    <source>
        <dbReference type="ARBA" id="ARBA00006484"/>
    </source>
</evidence>
<dbReference type="PROSITE" id="PS00061">
    <property type="entry name" value="ADH_SHORT"/>
    <property type="match status" value="1"/>
</dbReference>
<accession>A0A1F4XIA6</accession>
<dbReference type="GO" id="GO:0016616">
    <property type="term" value="F:oxidoreductase activity, acting on the CH-OH group of donors, NAD or NADP as acceptor"/>
    <property type="evidence" value="ECO:0007669"/>
    <property type="project" value="TreeGrafter"/>
</dbReference>
<dbReference type="PANTHER" id="PTHR42760">
    <property type="entry name" value="SHORT-CHAIN DEHYDROGENASES/REDUCTASES FAMILY MEMBER"/>
    <property type="match status" value="1"/>
</dbReference>
<dbReference type="SUPFAM" id="SSF51735">
    <property type="entry name" value="NAD(P)-binding Rossmann-fold domains"/>
    <property type="match status" value="1"/>
</dbReference>